<evidence type="ECO:0000313" key="3">
    <source>
        <dbReference type="Proteomes" id="UP000094009"/>
    </source>
</evidence>
<evidence type="ECO:0000259" key="1">
    <source>
        <dbReference type="PROSITE" id="PS51186"/>
    </source>
</evidence>
<dbReference type="RefSeq" id="WP_064782330.1">
    <property type="nucleotide sequence ID" value="NZ_JPVZ01000012.1"/>
</dbReference>
<gene>
    <name evidence="2" type="ORF">TH4_19250</name>
</gene>
<dbReference type="Gene3D" id="3.40.630.30">
    <property type="match status" value="1"/>
</dbReference>
<dbReference type="InterPro" id="IPR000182">
    <property type="entry name" value="GNAT_dom"/>
</dbReference>
<reference evidence="2 3" key="1">
    <citation type="submission" date="2014-07" db="EMBL/GenBank/DDBJ databases">
        <title>Draft genome sequence of Thalassospira tepidiphila 1-1B.</title>
        <authorList>
            <person name="Lai Q."/>
            <person name="Shao Z."/>
        </authorList>
    </citation>
    <scope>NUCLEOTIDE SEQUENCE [LARGE SCALE GENOMIC DNA]</scope>
    <source>
        <strain evidence="2 3">MCCC 1A03514</strain>
    </source>
</reference>
<dbReference type="PANTHER" id="PTHR43792:SF1">
    <property type="entry name" value="N-ACETYLTRANSFERASE DOMAIN-CONTAINING PROTEIN"/>
    <property type="match status" value="1"/>
</dbReference>
<evidence type="ECO:0000313" key="2">
    <source>
        <dbReference type="EMBL" id="OAZ07941.1"/>
    </source>
</evidence>
<organism evidence="2 3">
    <name type="scientific">Thalassospira tepidiphila MCCC 1A03514</name>
    <dbReference type="NCBI Taxonomy" id="1177930"/>
    <lineage>
        <taxon>Bacteria</taxon>
        <taxon>Pseudomonadati</taxon>
        <taxon>Pseudomonadota</taxon>
        <taxon>Alphaproteobacteria</taxon>
        <taxon>Rhodospirillales</taxon>
        <taxon>Thalassospiraceae</taxon>
        <taxon>Thalassospira</taxon>
    </lineage>
</organism>
<dbReference type="EMBL" id="JPVZ01000012">
    <property type="protein sequence ID" value="OAZ07941.1"/>
    <property type="molecule type" value="Genomic_DNA"/>
</dbReference>
<proteinExistence type="predicted"/>
<dbReference type="Proteomes" id="UP000094009">
    <property type="component" value="Unassembled WGS sequence"/>
</dbReference>
<keyword evidence="2" id="KW-0808">Transferase</keyword>
<dbReference type="InterPro" id="IPR016181">
    <property type="entry name" value="Acyl_CoA_acyltransferase"/>
</dbReference>
<name>A0A853KVZ2_9PROT</name>
<dbReference type="PROSITE" id="PS51186">
    <property type="entry name" value="GNAT"/>
    <property type="match status" value="1"/>
</dbReference>
<protein>
    <submittedName>
        <fullName evidence="2">Acetyltransferase</fullName>
    </submittedName>
</protein>
<accession>A0A853KVZ2</accession>
<dbReference type="SUPFAM" id="SSF55729">
    <property type="entry name" value="Acyl-CoA N-acyltransferases (Nat)"/>
    <property type="match status" value="1"/>
</dbReference>
<dbReference type="InterPro" id="IPR051531">
    <property type="entry name" value="N-acetyltransferase"/>
</dbReference>
<dbReference type="AlphaFoldDB" id="A0A853KVZ2"/>
<dbReference type="GO" id="GO:0016747">
    <property type="term" value="F:acyltransferase activity, transferring groups other than amino-acyl groups"/>
    <property type="evidence" value="ECO:0007669"/>
    <property type="project" value="InterPro"/>
</dbReference>
<sequence length="179" mass="19981">MQTTSPRTAHLQTNLLHTDRLDLSAARLADIPDLYAFLGDRDAMRFTQCDESFAACRKRVLVHEWFRRRDGFAPWVVRLRTSGDIIGWGGLYTDPFDPGWGPELGYYLAPNAWGQGLGRELAAAALDYGRGRTSISCLTAFAHPQNSASRKLLLGLGFEAAGFVEEMNRDRFTLLLKTG</sequence>
<comment type="caution">
    <text evidence="2">The sequence shown here is derived from an EMBL/GenBank/DDBJ whole genome shotgun (WGS) entry which is preliminary data.</text>
</comment>
<dbReference type="PANTHER" id="PTHR43792">
    <property type="entry name" value="GNAT FAMILY, PUTATIVE (AFU_ORTHOLOGUE AFUA_3G00765)-RELATED-RELATED"/>
    <property type="match status" value="1"/>
</dbReference>
<feature type="domain" description="N-acetyltransferase" evidence="1">
    <location>
        <begin position="21"/>
        <end position="179"/>
    </location>
</feature>
<dbReference type="CDD" id="cd04301">
    <property type="entry name" value="NAT_SF"/>
    <property type="match status" value="1"/>
</dbReference>
<dbReference type="Pfam" id="PF13302">
    <property type="entry name" value="Acetyltransf_3"/>
    <property type="match status" value="1"/>
</dbReference>